<dbReference type="CDD" id="cd04369">
    <property type="entry name" value="Bromodomain"/>
    <property type="match status" value="1"/>
</dbReference>
<dbReference type="InterPro" id="IPR036427">
    <property type="entry name" value="Bromodomain-like_sf"/>
</dbReference>
<dbReference type="Gene3D" id="1.20.920.10">
    <property type="entry name" value="Bromodomain-like"/>
    <property type="match status" value="1"/>
</dbReference>
<reference evidence="5" key="1">
    <citation type="journal article" date="2019" name="Environ. Microbiol.">
        <title>Fungal ecological strategies reflected in gene transcription - a case study of two litter decomposers.</title>
        <authorList>
            <person name="Barbi F."/>
            <person name="Kohler A."/>
            <person name="Barry K."/>
            <person name="Baskaran P."/>
            <person name="Daum C."/>
            <person name="Fauchery L."/>
            <person name="Ihrmark K."/>
            <person name="Kuo A."/>
            <person name="LaButti K."/>
            <person name="Lipzen A."/>
            <person name="Morin E."/>
            <person name="Grigoriev I.V."/>
            <person name="Henrissat B."/>
            <person name="Lindahl B."/>
            <person name="Martin F."/>
        </authorList>
    </citation>
    <scope>NUCLEOTIDE SEQUENCE</scope>
    <source>
        <strain evidence="5">JB14</strain>
    </source>
</reference>
<sequence>MGGRATRRTQPEPDFSSLTNLDCLVLSQTVYQLGTSSWTKISSLLSKHPLLSHPKSFFTAQSCQAMYKHLRKEASLEITEADAEKHAPLNLELAQTHYQARILELQDLIRVEEQNFKKLVSEIEDLRDDAAKAQQVAKEDSISDLSSTSSPGKIESGPSPIEVSAASPTDALEEETPAIVSEAPSPQMIEKDLLKPEPEDEEAPMTEIDHEEEIQQVESPIGQPTPAEPMDENTPQITSAAQSPLHLPIDLGAEDEASRSSQAATPYESTAEERMDVADEEGATSGDEPLLKARTAKALKRQRKASTPQARTRRRLRRTSVLAESAPESVEPMVEDDKGQTPAQTPGAVEDEASPAPEPTSSKRQGKRRASFTELDTRDSTRMRADSEPVDDEEGSGVPSSSRRRRTENQASKRFQNVIGMLHSQISQHRNGTIFHNPIKKSEAPDYRDIVKRPMDLKTIKSKIKDGVISNSLEFQRDIYLMFANAMMYNRPGSDVYNMTEDMMLECDGYIETFRQSEGFVRSSQR</sequence>
<dbReference type="PANTHER" id="PTHR15398:SF4">
    <property type="entry name" value="BROMODOMAIN-CONTAINING PROTEIN 8 ISOFORM X1"/>
    <property type="match status" value="1"/>
</dbReference>
<protein>
    <recommendedName>
        <fullName evidence="4">Bromo domain-containing protein</fullName>
    </recommendedName>
</protein>
<feature type="compositionally biased region" description="Basic and acidic residues" evidence="3">
    <location>
        <begin position="375"/>
        <end position="387"/>
    </location>
</feature>
<feature type="domain" description="Bromo" evidence="4">
    <location>
        <begin position="427"/>
        <end position="497"/>
    </location>
</feature>
<dbReference type="GO" id="GO:0035267">
    <property type="term" value="C:NuA4 histone acetyltransferase complex"/>
    <property type="evidence" value="ECO:0007669"/>
    <property type="project" value="TreeGrafter"/>
</dbReference>
<dbReference type="SMART" id="SM00297">
    <property type="entry name" value="BROMO"/>
    <property type="match status" value="1"/>
</dbReference>
<evidence type="ECO:0000256" key="3">
    <source>
        <dbReference type="SAM" id="MobiDB-lite"/>
    </source>
</evidence>
<dbReference type="EMBL" id="ML769385">
    <property type="protein sequence ID" value="KAE9410562.1"/>
    <property type="molecule type" value="Genomic_DNA"/>
</dbReference>
<keyword evidence="1 2" id="KW-0103">Bromodomain</keyword>
<dbReference type="Proteomes" id="UP000799118">
    <property type="component" value="Unassembled WGS sequence"/>
</dbReference>
<dbReference type="SUPFAM" id="SSF47370">
    <property type="entry name" value="Bromodomain"/>
    <property type="match status" value="1"/>
</dbReference>
<dbReference type="AlphaFoldDB" id="A0A6A4IE67"/>
<dbReference type="PROSITE" id="PS50014">
    <property type="entry name" value="BROMODOMAIN_2"/>
    <property type="match status" value="1"/>
</dbReference>
<name>A0A6A4IE67_9AGAR</name>
<accession>A0A6A4IE67</accession>
<evidence type="ECO:0000256" key="2">
    <source>
        <dbReference type="PROSITE-ProRule" id="PRU00035"/>
    </source>
</evidence>
<feature type="compositionally biased region" description="Acidic residues" evidence="3">
    <location>
        <begin position="198"/>
        <end position="215"/>
    </location>
</feature>
<evidence type="ECO:0000313" key="5">
    <source>
        <dbReference type="EMBL" id="KAE9410562.1"/>
    </source>
</evidence>
<evidence type="ECO:0000259" key="4">
    <source>
        <dbReference type="PROSITE" id="PS50014"/>
    </source>
</evidence>
<feature type="compositionally biased region" description="Basic residues" evidence="3">
    <location>
        <begin position="294"/>
        <end position="304"/>
    </location>
</feature>
<dbReference type="PRINTS" id="PR00503">
    <property type="entry name" value="BROMODOMAIN"/>
</dbReference>
<dbReference type="InterPro" id="IPR001487">
    <property type="entry name" value="Bromodomain"/>
</dbReference>
<gene>
    <name evidence="5" type="ORF">BT96DRAFT_1012080</name>
</gene>
<organism evidence="5 6">
    <name type="scientific">Gymnopus androsaceus JB14</name>
    <dbReference type="NCBI Taxonomy" id="1447944"/>
    <lineage>
        <taxon>Eukaryota</taxon>
        <taxon>Fungi</taxon>
        <taxon>Dikarya</taxon>
        <taxon>Basidiomycota</taxon>
        <taxon>Agaricomycotina</taxon>
        <taxon>Agaricomycetes</taxon>
        <taxon>Agaricomycetidae</taxon>
        <taxon>Agaricales</taxon>
        <taxon>Marasmiineae</taxon>
        <taxon>Omphalotaceae</taxon>
        <taxon>Gymnopus</taxon>
    </lineage>
</organism>
<feature type="compositionally biased region" description="Polar residues" evidence="3">
    <location>
        <begin position="259"/>
        <end position="268"/>
    </location>
</feature>
<feature type="compositionally biased region" description="Polar residues" evidence="3">
    <location>
        <begin position="233"/>
        <end position="242"/>
    </location>
</feature>
<proteinExistence type="predicted"/>
<evidence type="ECO:0000313" key="6">
    <source>
        <dbReference type="Proteomes" id="UP000799118"/>
    </source>
</evidence>
<dbReference type="GO" id="GO:0006325">
    <property type="term" value="P:chromatin organization"/>
    <property type="evidence" value="ECO:0007669"/>
    <property type="project" value="UniProtKB-ARBA"/>
</dbReference>
<dbReference type="PANTHER" id="PTHR15398">
    <property type="entry name" value="BROMODOMAIN-CONTAINING PROTEIN 8"/>
    <property type="match status" value="1"/>
</dbReference>
<feature type="region of interest" description="Disordered" evidence="3">
    <location>
        <begin position="134"/>
        <end position="412"/>
    </location>
</feature>
<dbReference type="OrthoDB" id="1742084at2759"/>
<evidence type="ECO:0000256" key="1">
    <source>
        <dbReference type="ARBA" id="ARBA00023117"/>
    </source>
</evidence>
<dbReference type="Pfam" id="PF00439">
    <property type="entry name" value="Bromodomain"/>
    <property type="match status" value="1"/>
</dbReference>
<keyword evidence="6" id="KW-1185">Reference proteome</keyword>